<reference evidence="1 2" key="1">
    <citation type="journal article" date="2020" name="Nature">
        <title>Six reference-quality genomes reveal evolution of bat adaptations.</title>
        <authorList>
            <person name="Jebb D."/>
            <person name="Huang Z."/>
            <person name="Pippel M."/>
            <person name="Hughes G.M."/>
            <person name="Lavrichenko K."/>
            <person name="Devanna P."/>
            <person name="Winkler S."/>
            <person name="Jermiin L.S."/>
            <person name="Skirmuntt E.C."/>
            <person name="Katzourakis A."/>
            <person name="Burkitt-Gray L."/>
            <person name="Ray D.A."/>
            <person name="Sullivan K.A.M."/>
            <person name="Roscito J.G."/>
            <person name="Kirilenko B.M."/>
            <person name="Davalos L.M."/>
            <person name="Corthals A.P."/>
            <person name="Power M.L."/>
            <person name="Jones G."/>
            <person name="Ransome R.D."/>
            <person name="Dechmann D.K.N."/>
            <person name="Locatelli A.G."/>
            <person name="Puechmaille S.J."/>
            <person name="Fedrigo O."/>
            <person name="Jarvis E.D."/>
            <person name="Hiller M."/>
            <person name="Vernes S.C."/>
            <person name="Myers E.W."/>
            <person name="Teeling E.C."/>
        </authorList>
    </citation>
    <scope>NUCLEOTIDE SEQUENCE [LARGE SCALE GENOMIC DNA]</scope>
    <source>
        <strain evidence="1">MRouAeg1</strain>
        <tissue evidence="1">Muscle</tissue>
    </source>
</reference>
<protein>
    <submittedName>
        <fullName evidence="1">Uncharacterized protein</fullName>
    </submittedName>
</protein>
<evidence type="ECO:0000313" key="2">
    <source>
        <dbReference type="Proteomes" id="UP000593571"/>
    </source>
</evidence>
<proteinExistence type="predicted"/>
<comment type="caution">
    <text evidence="1">The sequence shown here is derived from an EMBL/GenBank/DDBJ whole genome shotgun (WGS) entry which is preliminary data.</text>
</comment>
<gene>
    <name evidence="1" type="ORF">HJG63_007953</name>
</gene>
<sequence length="149" mass="15658">MTLLSTWLRADVPHYKVPKPPGQSPTALATAQGRGWGHTVRLLGRKGIFSIDSLWGFATALAAGDIGRRVHCATLQGQAGGGGPEVRAEGGGPQVQAGWGSGWLFGLLTGWLIVVGQGRTVAVGGGLCTREWPYSDSVVLHLWGFVTQN</sequence>
<dbReference type="Proteomes" id="UP000593571">
    <property type="component" value="Unassembled WGS sequence"/>
</dbReference>
<evidence type="ECO:0000313" key="1">
    <source>
        <dbReference type="EMBL" id="KAF6506125.1"/>
    </source>
</evidence>
<dbReference type="EMBL" id="JACASE010000001">
    <property type="protein sequence ID" value="KAF6506125.1"/>
    <property type="molecule type" value="Genomic_DNA"/>
</dbReference>
<accession>A0A7J8KB89</accession>
<keyword evidence="2" id="KW-1185">Reference proteome</keyword>
<dbReference type="AlphaFoldDB" id="A0A7J8KB89"/>
<name>A0A7J8KB89_ROUAE</name>
<organism evidence="1 2">
    <name type="scientific">Rousettus aegyptiacus</name>
    <name type="common">Egyptian fruit bat</name>
    <name type="synonym">Pteropus aegyptiacus</name>
    <dbReference type="NCBI Taxonomy" id="9407"/>
    <lineage>
        <taxon>Eukaryota</taxon>
        <taxon>Metazoa</taxon>
        <taxon>Chordata</taxon>
        <taxon>Craniata</taxon>
        <taxon>Vertebrata</taxon>
        <taxon>Euteleostomi</taxon>
        <taxon>Mammalia</taxon>
        <taxon>Eutheria</taxon>
        <taxon>Laurasiatheria</taxon>
        <taxon>Chiroptera</taxon>
        <taxon>Yinpterochiroptera</taxon>
        <taxon>Pteropodoidea</taxon>
        <taxon>Pteropodidae</taxon>
        <taxon>Rousettinae</taxon>
        <taxon>Rousettus</taxon>
    </lineage>
</organism>